<sequence length="40" mass="4547">MTIIATNFFLWMPFCVVNMIQAVKPDVLSELLFTVLSLSI</sequence>
<name>A0A0C2FRU7_9BILA</name>
<gene>
    <name evidence="2" type="ORF">ANCDUO_18613</name>
</gene>
<reference evidence="2 3" key="1">
    <citation type="submission" date="2013-12" db="EMBL/GenBank/DDBJ databases">
        <title>Draft genome of the parsitic nematode Ancylostoma duodenale.</title>
        <authorList>
            <person name="Mitreva M."/>
        </authorList>
    </citation>
    <scope>NUCLEOTIDE SEQUENCE [LARGE SCALE GENOMIC DNA]</scope>
    <source>
        <strain evidence="2 3">Zhejiang</strain>
    </source>
</reference>
<evidence type="ECO:0000313" key="3">
    <source>
        <dbReference type="Proteomes" id="UP000054047"/>
    </source>
</evidence>
<evidence type="ECO:0000256" key="1">
    <source>
        <dbReference type="SAM" id="SignalP"/>
    </source>
</evidence>
<proteinExistence type="predicted"/>
<feature type="chain" id="PRO_5002149088" description="G-protein coupled receptors family 1 profile domain-containing protein" evidence="1">
    <location>
        <begin position="23"/>
        <end position="40"/>
    </location>
</feature>
<protein>
    <recommendedName>
        <fullName evidence="4">G-protein coupled receptors family 1 profile domain-containing protein</fullName>
    </recommendedName>
</protein>
<dbReference type="EMBL" id="KN747009">
    <property type="protein sequence ID" value="KIH51300.1"/>
    <property type="molecule type" value="Genomic_DNA"/>
</dbReference>
<keyword evidence="3" id="KW-1185">Reference proteome</keyword>
<organism evidence="2 3">
    <name type="scientific">Ancylostoma duodenale</name>
    <dbReference type="NCBI Taxonomy" id="51022"/>
    <lineage>
        <taxon>Eukaryota</taxon>
        <taxon>Metazoa</taxon>
        <taxon>Ecdysozoa</taxon>
        <taxon>Nematoda</taxon>
        <taxon>Chromadorea</taxon>
        <taxon>Rhabditida</taxon>
        <taxon>Rhabditina</taxon>
        <taxon>Rhabditomorpha</taxon>
        <taxon>Strongyloidea</taxon>
        <taxon>Ancylostomatidae</taxon>
        <taxon>Ancylostomatinae</taxon>
        <taxon>Ancylostoma</taxon>
    </lineage>
</organism>
<dbReference type="AlphaFoldDB" id="A0A0C2FRU7"/>
<feature type="signal peptide" evidence="1">
    <location>
        <begin position="1"/>
        <end position="22"/>
    </location>
</feature>
<evidence type="ECO:0008006" key="4">
    <source>
        <dbReference type="Google" id="ProtNLM"/>
    </source>
</evidence>
<dbReference type="OrthoDB" id="5987909at2759"/>
<evidence type="ECO:0000313" key="2">
    <source>
        <dbReference type="EMBL" id="KIH51300.1"/>
    </source>
</evidence>
<accession>A0A0C2FRU7</accession>
<dbReference type="Proteomes" id="UP000054047">
    <property type="component" value="Unassembled WGS sequence"/>
</dbReference>
<keyword evidence="1" id="KW-0732">Signal</keyword>